<keyword evidence="4" id="KW-0788">Thiol protease</keyword>
<keyword evidence="5" id="KW-0732">Signal</keyword>
<feature type="signal peptide" evidence="5">
    <location>
        <begin position="1"/>
        <end position="32"/>
    </location>
</feature>
<evidence type="ECO:0000256" key="4">
    <source>
        <dbReference type="ARBA" id="ARBA00022807"/>
    </source>
</evidence>
<gene>
    <name evidence="7" type="ORF">D7Z26_10430</name>
</gene>
<name>A0A494XXR2_9BACL</name>
<evidence type="ECO:0000313" key="7">
    <source>
        <dbReference type="EMBL" id="RKP53809.1"/>
    </source>
</evidence>
<dbReference type="PANTHER" id="PTHR47053:SF1">
    <property type="entry name" value="MUREIN DD-ENDOPEPTIDASE MEPH-RELATED"/>
    <property type="match status" value="1"/>
</dbReference>
<evidence type="ECO:0000259" key="6">
    <source>
        <dbReference type="PROSITE" id="PS51935"/>
    </source>
</evidence>
<dbReference type="Pfam" id="PF00877">
    <property type="entry name" value="NLPC_P60"/>
    <property type="match status" value="1"/>
</dbReference>
<dbReference type="InterPro" id="IPR051202">
    <property type="entry name" value="Peptidase_C40"/>
</dbReference>
<dbReference type="InterPro" id="IPR000064">
    <property type="entry name" value="NLP_P60_dom"/>
</dbReference>
<reference evidence="7 8" key="1">
    <citation type="submission" date="2018-10" db="EMBL/GenBank/DDBJ databases">
        <title>Cohnella sp. M2MS4P-1, whole genome shotgun sequence.</title>
        <authorList>
            <person name="Tuo L."/>
        </authorList>
    </citation>
    <scope>NUCLEOTIDE SEQUENCE [LARGE SCALE GENOMIC DNA]</scope>
    <source>
        <strain evidence="7 8">M2MS4P-1</strain>
    </source>
</reference>
<evidence type="ECO:0000256" key="3">
    <source>
        <dbReference type="ARBA" id="ARBA00022801"/>
    </source>
</evidence>
<dbReference type="GO" id="GO:0006508">
    <property type="term" value="P:proteolysis"/>
    <property type="evidence" value="ECO:0007669"/>
    <property type="project" value="UniProtKB-KW"/>
</dbReference>
<accession>A0A494XXR2</accession>
<feature type="domain" description="NlpC/P60" evidence="6">
    <location>
        <begin position="51"/>
        <end position="179"/>
    </location>
</feature>
<dbReference type="PANTHER" id="PTHR47053">
    <property type="entry name" value="MUREIN DD-ENDOPEPTIDASE MEPH-RELATED"/>
    <property type="match status" value="1"/>
</dbReference>
<dbReference type="Proteomes" id="UP000282076">
    <property type="component" value="Unassembled WGS sequence"/>
</dbReference>
<dbReference type="EMBL" id="RBZM01000005">
    <property type="protein sequence ID" value="RKP53809.1"/>
    <property type="molecule type" value="Genomic_DNA"/>
</dbReference>
<keyword evidence="8" id="KW-1185">Reference proteome</keyword>
<evidence type="ECO:0000256" key="2">
    <source>
        <dbReference type="ARBA" id="ARBA00022670"/>
    </source>
</evidence>
<protein>
    <submittedName>
        <fullName evidence="7">NlpC/P60 family protein</fullName>
    </submittedName>
</protein>
<dbReference type="AlphaFoldDB" id="A0A494XXR2"/>
<dbReference type="SUPFAM" id="SSF54001">
    <property type="entry name" value="Cysteine proteinases"/>
    <property type="match status" value="1"/>
</dbReference>
<proteinExistence type="inferred from homology"/>
<evidence type="ECO:0000313" key="8">
    <source>
        <dbReference type="Proteomes" id="UP000282076"/>
    </source>
</evidence>
<dbReference type="PROSITE" id="PS51935">
    <property type="entry name" value="NLPC_P60"/>
    <property type="match status" value="1"/>
</dbReference>
<evidence type="ECO:0000256" key="5">
    <source>
        <dbReference type="SAM" id="SignalP"/>
    </source>
</evidence>
<keyword evidence="3" id="KW-0378">Hydrolase</keyword>
<dbReference type="RefSeq" id="WP_120976604.1">
    <property type="nucleotide sequence ID" value="NZ_RBZM01000005.1"/>
</dbReference>
<dbReference type="InterPro" id="IPR038765">
    <property type="entry name" value="Papain-like_cys_pep_sf"/>
</dbReference>
<evidence type="ECO:0000256" key="1">
    <source>
        <dbReference type="ARBA" id="ARBA00007074"/>
    </source>
</evidence>
<organism evidence="7 8">
    <name type="scientific">Cohnella endophytica</name>
    <dbReference type="NCBI Taxonomy" id="2419778"/>
    <lineage>
        <taxon>Bacteria</taxon>
        <taxon>Bacillati</taxon>
        <taxon>Bacillota</taxon>
        <taxon>Bacilli</taxon>
        <taxon>Bacillales</taxon>
        <taxon>Paenibacillaceae</taxon>
        <taxon>Cohnella</taxon>
    </lineage>
</organism>
<feature type="chain" id="PRO_5019762610" evidence="5">
    <location>
        <begin position="33"/>
        <end position="179"/>
    </location>
</feature>
<sequence length="179" mass="19057">MKNSIKKVILSAACFMLIATGTGIASQQSAHAATSTATVQNKAVTASSTSAKKKAAIISFAKSLQGKVTYKFGVNNPSKLIFDCSSFTKYVFAKQGISLKWGTAYQSKQGTYVAKKNLQPGDLVFLSVSTPGKINHVGIYIGGGKFIHNTIGKSFNGILISDLNSSTYSKRYITARRVG</sequence>
<comment type="caution">
    <text evidence="7">The sequence shown here is derived from an EMBL/GenBank/DDBJ whole genome shotgun (WGS) entry which is preliminary data.</text>
</comment>
<dbReference type="GO" id="GO:0008234">
    <property type="term" value="F:cysteine-type peptidase activity"/>
    <property type="evidence" value="ECO:0007669"/>
    <property type="project" value="UniProtKB-KW"/>
</dbReference>
<dbReference type="OrthoDB" id="9813118at2"/>
<keyword evidence="2" id="KW-0645">Protease</keyword>
<comment type="similarity">
    <text evidence="1">Belongs to the peptidase C40 family.</text>
</comment>
<dbReference type="Gene3D" id="3.90.1720.10">
    <property type="entry name" value="endopeptidase domain like (from Nostoc punctiforme)"/>
    <property type="match status" value="1"/>
</dbReference>